<dbReference type="Gene3D" id="3.40.630.30">
    <property type="match status" value="1"/>
</dbReference>
<dbReference type="Proteomes" id="UP000193396">
    <property type="component" value="Unassembled WGS sequence"/>
</dbReference>
<dbReference type="RefSeq" id="WP_169714984.1">
    <property type="nucleotide sequence ID" value="NZ_JFKB01000005.1"/>
</dbReference>
<evidence type="ECO:0000259" key="1">
    <source>
        <dbReference type="Pfam" id="PF13480"/>
    </source>
</evidence>
<dbReference type="Pfam" id="PF13480">
    <property type="entry name" value="Acetyltransf_6"/>
    <property type="match status" value="1"/>
</dbReference>
<dbReference type="AlphaFoldDB" id="A0A1Y2LCA2"/>
<protein>
    <recommendedName>
        <fullName evidence="1">BioF2-like acetyltransferase domain-containing protein</fullName>
    </recommendedName>
</protein>
<evidence type="ECO:0000313" key="2">
    <source>
        <dbReference type="EMBL" id="OSQ48368.1"/>
    </source>
</evidence>
<gene>
    <name evidence="2" type="ORF">TALK_08845</name>
</gene>
<evidence type="ECO:0000313" key="3">
    <source>
        <dbReference type="Proteomes" id="UP000193396"/>
    </source>
</evidence>
<keyword evidence="3" id="KW-1185">Reference proteome</keyword>
<dbReference type="STRING" id="1293890.TALK_08845"/>
<organism evidence="2 3">
    <name type="scientific">Thalassospira alkalitolerans</name>
    <dbReference type="NCBI Taxonomy" id="1293890"/>
    <lineage>
        <taxon>Bacteria</taxon>
        <taxon>Pseudomonadati</taxon>
        <taxon>Pseudomonadota</taxon>
        <taxon>Alphaproteobacteria</taxon>
        <taxon>Rhodospirillales</taxon>
        <taxon>Thalassospiraceae</taxon>
        <taxon>Thalassospira</taxon>
    </lineage>
</organism>
<reference evidence="2 3" key="1">
    <citation type="submission" date="2014-03" db="EMBL/GenBank/DDBJ databases">
        <title>The draft genome sequence of Thalassospira alkalitolerans JCM 18968.</title>
        <authorList>
            <person name="Lai Q."/>
            <person name="Shao Z."/>
        </authorList>
    </citation>
    <scope>NUCLEOTIDE SEQUENCE [LARGE SCALE GENOMIC DNA]</scope>
    <source>
        <strain evidence="2 3">JCM 18968</strain>
    </source>
</reference>
<dbReference type="SUPFAM" id="SSF55729">
    <property type="entry name" value="Acyl-CoA N-acyltransferases (Nat)"/>
    <property type="match status" value="1"/>
</dbReference>
<dbReference type="EMBL" id="JFKB01000005">
    <property type="protein sequence ID" value="OSQ48368.1"/>
    <property type="molecule type" value="Genomic_DNA"/>
</dbReference>
<dbReference type="InterPro" id="IPR016181">
    <property type="entry name" value="Acyl_CoA_acyltransferase"/>
</dbReference>
<proteinExistence type="predicted"/>
<name>A0A1Y2LCA2_9PROT</name>
<sequence>MFEFVPYAPELAQQWDEIIDQADNGHFLFKRSYLEYHADRFADSSFVLRQKDRIVGVIPGNRSDAKWVSHGGLTFGGVFLSPKLNRIGVLQEIYKQLWDELRVRDITHAFIKPVPWIYHRVPSEGDLYVLNCNGQAECLIEVSTAVDLHASPKPSDLRKRSRKRAVSAGLVVEESNNYEGFWAILSARLSDKYDRNPVHSCDEIKLLKSRFADEIRLFVVRDAEENICGGTVIFETFRVAHAQYISASDQGMEQGALDLLFFTLIDRYRNAGKDYFDFGISTEDNGRVLNESLAAFKEGFGGRSIVHHKFQLKI</sequence>
<dbReference type="InterPro" id="IPR038740">
    <property type="entry name" value="BioF2-like_GNAT_dom"/>
</dbReference>
<comment type="caution">
    <text evidence="2">The sequence shown here is derived from an EMBL/GenBank/DDBJ whole genome shotgun (WGS) entry which is preliminary data.</text>
</comment>
<accession>A0A1Y2LCA2</accession>
<feature type="domain" description="BioF2-like acetyltransferase" evidence="1">
    <location>
        <begin position="160"/>
        <end position="283"/>
    </location>
</feature>